<dbReference type="RefSeq" id="WP_323738950.1">
    <property type="nucleotide sequence ID" value="NZ_CP112933.1"/>
</dbReference>
<dbReference type="Proteomes" id="UP001326613">
    <property type="component" value="Plasmid unnamed1"/>
</dbReference>
<keyword evidence="5" id="KW-1185">Reference proteome</keyword>
<dbReference type="InterPro" id="IPR036442">
    <property type="entry name" value="ProQ/FinO_sf"/>
</dbReference>
<feature type="region of interest" description="Disordered" evidence="2">
    <location>
        <begin position="125"/>
        <end position="158"/>
    </location>
</feature>
<dbReference type="Gene3D" id="1.10.1710.10">
    <property type="entry name" value="ProQ/FinO domain"/>
    <property type="match status" value="1"/>
</dbReference>
<dbReference type="EMBL" id="CP112933">
    <property type="protein sequence ID" value="WPY01475.1"/>
    <property type="molecule type" value="Genomic_DNA"/>
</dbReference>
<keyword evidence="4" id="KW-0614">Plasmid</keyword>
<evidence type="ECO:0000256" key="2">
    <source>
        <dbReference type="SAM" id="MobiDB-lite"/>
    </source>
</evidence>
<dbReference type="SUPFAM" id="SSF48657">
    <property type="entry name" value="FinO-like"/>
    <property type="match status" value="1"/>
</dbReference>
<protein>
    <submittedName>
        <fullName evidence="4">FinO bacterial conjugation repressor domain</fullName>
    </submittedName>
</protein>
<evidence type="ECO:0000313" key="5">
    <source>
        <dbReference type="Proteomes" id="UP001326613"/>
    </source>
</evidence>
<dbReference type="InterPro" id="IPR016103">
    <property type="entry name" value="ProQ/FinO"/>
</dbReference>
<dbReference type="Pfam" id="PF04352">
    <property type="entry name" value="ProQ"/>
    <property type="match status" value="1"/>
</dbReference>
<sequence length="158" mass="18430">MTEEPEKPKPKLTLKLGGDKLKAIQEKLKTEVPKAPKVKKEKMPREEYKEVLDLVRRKFAKAFPKCTNPIRMLKLGIHKDLCKRLKMDEYKIWRFLYVYTKKKKYTLAMKVGEPRYSLSGKEVGKVMESEVHVPKKKQVKGKRPSNTAKPKQNTKTSS</sequence>
<evidence type="ECO:0000259" key="3">
    <source>
        <dbReference type="SMART" id="SM00945"/>
    </source>
</evidence>
<evidence type="ECO:0000256" key="1">
    <source>
        <dbReference type="ARBA" id="ARBA00022884"/>
    </source>
</evidence>
<organism evidence="4 5">
    <name type="scientific">Candidatus Trichorickettsia mobilis</name>
    <dbReference type="NCBI Taxonomy" id="1346319"/>
    <lineage>
        <taxon>Bacteria</taxon>
        <taxon>Pseudomonadati</taxon>
        <taxon>Pseudomonadota</taxon>
        <taxon>Alphaproteobacteria</taxon>
        <taxon>Rickettsiales</taxon>
        <taxon>Rickettsiaceae</taxon>
        <taxon>Rickettsieae</taxon>
        <taxon>Candidatus Trichorickettsia</taxon>
    </lineage>
</organism>
<keyword evidence="1" id="KW-0694">RNA-binding</keyword>
<name>A0ABZ0UTW8_9RICK</name>
<proteinExistence type="predicted"/>
<evidence type="ECO:0000313" key="4">
    <source>
        <dbReference type="EMBL" id="WPY01475.1"/>
    </source>
</evidence>
<gene>
    <name evidence="4" type="ORF">Trichorick_01388</name>
</gene>
<feature type="compositionally biased region" description="Polar residues" evidence="2">
    <location>
        <begin position="144"/>
        <end position="158"/>
    </location>
</feature>
<reference evidence="4 5" key="1">
    <citation type="submission" date="2022-10" db="EMBL/GenBank/DDBJ databases">
        <title>Host association and intracellularity evolved multiple times independently in the Rickettsiales.</title>
        <authorList>
            <person name="Castelli M."/>
            <person name="Nardi T."/>
            <person name="Gammuto L."/>
            <person name="Bellinzona G."/>
            <person name="Sabaneyeva E."/>
            <person name="Potekhin A."/>
            <person name="Serra V."/>
            <person name="Petroni G."/>
            <person name="Sassera D."/>
        </authorList>
    </citation>
    <scope>NUCLEOTIDE SEQUENCE [LARGE SCALE GENOMIC DNA]</scope>
    <source>
        <strain evidence="4 5">Kr 154-4</strain>
        <plasmid evidence="4 5">unnamed1</plasmid>
    </source>
</reference>
<dbReference type="SMART" id="SM00945">
    <property type="entry name" value="ProQ"/>
    <property type="match status" value="1"/>
</dbReference>
<accession>A0ABZ0UTW8</accession>
<geneLocation type="plasmid" evidence="4 5">
    <name>unnamed1</name>
</geneLocation>
<feature type="compositionally biased region" description="Basic residues" evidence="2">
    <location>
        <begin position="134"/>
        <end position="143"/>
    </location>
</feature>
<feature type="domain" description="ProQ/FinO" evidence="3">
    <location>
        <begin position="43"/>
        <end position="155"/>
    </location>
</feature>